<dbReference type="EMBL" id="JAUTXU010000132">
    <property type="protein sequence ID" value="KAK3705121.1"/>
    <property type="molecule type" value="Genomic_DNA"/>
</dbReference>
<sequence>MELISLVTLCARLVQVTCALTSLGLAIGISTLRQWDQVNFSNPHISPNGYLVAPSWFCCGIIAISGAGGLFAIQRPRDLHWNVTLTFDFLALAASFAVAVCLTIGVNQFWSYKKGLWAACIALALMCTIPIFICIYTTLRVHWKGTQHEPESAREKQFNISGIAKGEQFIRQWYAAQGELELGHTPKAGSSRAPTERERESSAPPSRPSSHAETTAHRSTLSGSGTGALTLPTPSILSNETLSAPSYTSRIPGSTLVFNSIDCVGALRIVEQGIAQGSIRFAAS</sequence>
<protein>
    <submittedName>
        <fullName evidence="1">Uncharacterized protein</fullName>
    </submittedName>
</protein>
<name>A0ACC3MX54_9PEZI</name>
<dbReference type="Proteomes" id="UP001281147">
    <property type="component" value="Unassembled WGS sequence"/>
</dbReference>
<reference evidence="1" key="1">
    <citation type="submission" date="2023-07" db="EMBL/GenBank/DDBJ databases">
        <title>Black Yeasts Isolated from many extreme environments.</title>
        <authorList>
            <person name="Coleine C."/>
            <person name="Stajich J.E."/>
            <person name="Selbmann L."/>
        </authorList>
    </citation>
    <scope>NUCLEOTIDE SEQUENCE</scope>
    <source>
        <strain evidence="1">CCFEE 5714</strain>
    </source>
</reference>
<proteinExistence type="predicted"/>
<comment type="caution">
    <text evidence="1">The sequence shown here is derived from an EMBL/GenBank/DDBJ whole genome shotgun (WGS) entry which is preliminary data.</text>
</comment>
<accession>A0ACC3MX54</accession>
<evidence type="ECO:0000313" key="2">
    <source>
        <dbReference type="Proteomes" id="UP001281147"/>
    </source>
</evidence>
<organism evidence="1 2">
    <name type="scientific">Vermiconidia calcicola</name>
    <dbReference type="NCBI Taxonomy" id="1690605"/>
    <lineage>
        <taxon>Eukaryota</taxon>
        <taxon>Fungi</taxon>
        <taxon>Dikarya</taxon>
        <taxon>Ascomycota</taxon>
        <taxon>Pezizomycotina</taxon>
        <taxon>Dothideomycetes</taxon>
        <taxon>Dothideomycetidae</taxon>
        <taxon>Mycosphaerellales</taxon>
        <taxon>Extremaceae</taxon>
        <taxon>Vermiconidia</taxon>
    </lineage>
</organism>
<gene>
    <name evidence="1" type="ORF">LTR37_013488</name>
</gene>
<keyword evidence="2" id="KW-1185">Reference proteome</keyword>
<evidence type="ECO:0000313" key="1">
    <source>
        <dbReference type="EMBL" id="KAK3705121.1"/>
    </source>
</evidence>